<dbReference type="Pfam" id="PF13456">
    <property type="entry name" value="RVT_3"/>
    <property type="match status" value="1"/>
</dbReference>
<dbReference type="OrthoDB" id="1712951at2759"/>
<organism evidence="1 2">
    <name type="scientific">Juglans regia</name>
    <name type="common">English walnut</name>
    <dbReference type="NCBI Taxonomy" id="51240"/>
    <lineage>
        <taxon>Eukaryota</taxon>
        <taxon>Viridiplantae</taxon>
        <taxon>Streptophyta</taxon>
        <taxon>Embryophyta</taxon>
        <taxon>Tracheophyta</taxon>
        <taxon>Spermatophyta</taxon>
        <taxon>Magnoliopsida</taxon>
        <taxon>eudicotyledons</taxon>
        <taxon>Gunneridae</taxon>
        <taxon>Pentapetalae</taxon>
        <taxon>rosids</taxon>
        <taxon>fabids</taxon>
        <taxon>Fagales</taxon>
        <taxon>Juglandaceae</taxon>
        <taxon>Juglans</taxon>
    </lineage>
</organism>
<sequence>MPGIDIAVIEQCLNVDPKAKKIKQKRRSFSAEKYAAIVEEIDQLLAAGFIREVHYPEWLSNVVLVKKHLTDLREAFAVLRKYKIKLNLQKCAFGVKSGKFLGFMVSEHGIEADPKKVNAIMDMLPPRTINEIQRLAGKVAALNHFIVRSTNHCLPFFRVLKKAQEWDDECSWAFSELKEYFAYPPLLSHIELREDLTIYLAMTPNVMSTVLGCTSSLGEEHNYAIKLGFKTTNNKAEYEALLARMIVARSLGATEVEVRANSQVVVSQVTGQFAIKGEKLKKYLQ</sequence>
<dbReference type="GO" id="GO:0004523">
    <property type="term" value="F:RNA-DNA hybrid ribonuclease activity"/>
    <property type="evidence" value="ECO:0007669"/>
    <property type="project" value="InterPro"/>
</dbReference>
<dbReference type="AlphaFoldDB" id="A0A2I4F408"/>
<keyword evidence="1" id="KW-1185">Reference proteome</keyword>
<dbReference type="GeneID" id="108995289"/>
<dbReference type="Proteomes" id="UP000235220">
    <property type="component" value="Chromosome 7"/>
</dbReference>
<dbReference type="Gene3D" id="3.30.70.270">
    <property type="match status" value="2"/>
</dbReference>
<accession>A0A2I4F408</accession>
<dbReference type="STRING" id="51240.A0A2I4F408"/>
<dbReference type="InterPro" id="IPR043502">
    <property type="entry name" value="DNA/RNA_pol_sf"/>
</dbReference>
<proteinExistence type="predicted"/>
<dbReference type="InterPro" id="IPR043128">
    <property type="entry name" value="Rev_trsase/Diguanyl_cyclase"/>
</dbReference>
<protein>
    <submittedName>
        <fullName evidence="2">Uncharacterized protein LOC108995289</fullName>
    </submittedName>
</protein>
<dbReference type="PANTHER" id="PTHR48475:SF2">
    <property type="entry name" value="RIBONUCLEASE H"/>
    <property type="match status" value="1"/>
</dbReference>
<dbReference type="SUPFAM" id="SSF56672">
    <property type="entry name" value="DNA/RNA polymerases"/>
    <property type="match status" value="1"/>
</dbReference>
<dbReference type="InterPro" id="IPR036397">
    <property type="entry name" value="RNaseH_sf"/>
</dbReference>
<name>A0A2I4F408_JUGRE</name>
<dbReference type="RefSeq" id="XP_018826369.1">
    <property type="nucleotide sequence ID" value="XM_018970824.1"/>
</dbReference>
<gene>
    <name evidence="2" type="primary">LOC108995289</name>
</gene>
<dbReference type="GO" id="GO:0003676">
    <property type="term" value="F:nucleic acid binding"/>
    <property type="evidence" value="ECO:0007669"/>
    <property type="project" value="InterPro"/>
</dbReference>
<dbReference type="PANTHER" id="PTHR48475">
    <property type="entry name" value="RIBONUCLEASE H"/>
    <property type="match status" value="1"/>
</dbReference>
<dbReference type="KEGG" id="jre:108995289"/>
<dbReference type="Gene3D" id="3.30.420.10">
    <property type="entry name" value="Ribonuclease H-like superfamily/Ribonuclease H"/>
    <property type="match status" value="1"/>
</dbReference>
<evidence type="ECO:0000313" key="2">
    <source>
        <dbReference type="RefSeq" id="XP_018826369.1"/>
    </source>
</evidence>
<dbReference type="Gramene" id="Jr07_03280_p1">
    <property type="protein sequence ID" value="cds.Jr07_03280_p1"/>
    <property type="gene ID" value="Jr07_03280"/>
</dbReference>
<evidence type="ECO:0000313" key="1">
    <source>
        <dbReference type="Proteomes" id="UP000235220"/>
    </source>
</evidence>
<dbReference type="InterPro" id="IPR002156">
    <property type="entry name" value="RNaseH_domain"/>
</dbReference>
<reference evidence="2" key="1">
    <citation type="submission" date="2025-08" db="UniProtKB">
        <authorList>
            <consortium name="RefSeq"/>
        </authorList>
    </citation>
    <scope>IDENTIFICATION</scope>
    <source>
        <tissue evidence="2">Leaves</tissue>
    </source>
</reference>